<evidence type="ECO:0008006" key="3">
    <source>
        <dbReference type="Google" id="ProtNLM"/>
    </source>
</evidence>
<evidence type="ECO:0000313" key="2">
    <source>
        <dbReference type="Proteomes" id="UP000295443"/>
    </source>
</evidence>
<proteinExistence type="predicted"/>
<name>A0A4R1BD13_9PROT</name>
<comment type="caution">
    <text evidence="1">The sequence shown here is derived from an EMBL/GenBank/DDBJ whole genome shotgun (WGS) entry which is preliminary data.</text>
</comment>
<dbReference type="RefSeq" id="WP_131446704.1">
    <property type="nucleotide sequence ID" value="NZ_SJZB01000032.1"/>
</dbReference>
<dbReference type="Proteomes" id="UP000295443">
    <property type="component" value="Unassembled WGS sequence"/>
</dbReference>
<dbReference type="SUPFAM" id="SSF50475">
    <property type="entry name" value="FMN-binding split barrel"/>
    <property type="match status" value="1"/>
</dbReference>
<dbReference type="AlphaFoldDB" id="A0A4R1BD13"/>
<dbReference type="Gene3D" id="2.30.110.10">
    <property type="entry name" value="Electron Transport, Fmn-binding Protein, Chain A"/>
    <property type="match status" value="1"/>
</dbReference>
<keyword evidence="2" id="KW-1185">Reference proteome</keyword>
<dbReference type="OrthoDB" id="334393at2"/>
<organism evidence="1 2">
    <name type="scientific">Parasulfuritortus cantonensis</name>
    <dbReference type="NCBI Taxonomy" id="2528202"/>
    <lineage>
        <taxon>Bacteria</taxon>
        <taxon>Pseudomonadati</taxon>
        <taxon>Pseudomonadota</taxon>
        <taxon>Betaproteobacteria</taxon>
        <taxon>Nitrosomonadales</taxon>
        <taxon>Thiobacillaceae</taxon>
        <taxon>Parasulfuritortus</taxon>
    </lineage>
</organism>
<dbReference type="InterPro" id="IPR012349">
    <property type="entry name" value="Split_barrel_FMN-bd"/>
</dbReference>
<reference evidence="1 2" key="1">
    <citation type="submission" date="2019-03" db="EMBL/GenBank/DDBJ databases">
        <title>Genome sequence of Thiobacillaceae bacterium LSR1, a sulfur-oxidizing bacterium isolated from freshwater sediment.</title>
        <authorList>
            <person name="Li S."/>
        </authorList>
    </citation>
    <scope>NUCLEOTIDE SEQUENCE [LARGE SCALE GENOMIC DNA]</scope>
    <source>
        <strain evidence="1 2">LSR1</strain>
    </source>
</reference>
<dbReference type="EMBL" id="SJZB01000032">
    <property type="protein sequence ID" value="TCJ14975.1"/>
    <property type="molecule type" value="Genomic_DNA"/>
</dbReference>
<accession>A0A4R1BD13</accession>
<evidence type="ECO:0000313" key="1">
    <source>
        <dbReference type="EMBL" id="TCJ14975.1"/>
    </source>
</evidence>
<protein>
    <recommendedName>
        <fullName evidence="3">Pyridoxamine 5'-phosphate oxidase putative domain-containing protein</fullName>
    </recommendedName>
</protein>
<gene>
    <name evidence="1" type="ORF">EZJ19_08840</name>
</gene>
<sequence length="167" mass="17112">MPSKKTAAPLLDARQAAFLGGPLSIGLASHGADGRPSLSRAYGCRVSADRREVVIYVSRRRAAELLRDVAAGAPVAAVFSRPATHETLQLKAARARVRAVAAADAAAMAASGAAFAAELTALGYPEAFLSAMLAPLRDEAMAVAFCPEGAFEQTPGPAAGRRLEPGA</sequence>